<dbReference type="InterPro" id="IPR032710">
    <property type="entry name" value="NTF2-like_dom_sf"/>
</dbReference>
<evidence type="ECO:0000256" key="1">
    <source>
        <dbReference type="ARBA" id="ARBA00009570"/>
    </source>
</evidence>
<keyword evidence="4" id="KW-1185">Reference proteome</keyword>
<organism evidence="3 4">
    <name type="scientific">Novosphingobium fluoreni</name>
    <dbReference type="NCBI Taxonomy" id="1391222"/>
    <lineage>
        <taxon>Bacteria</taxon>
        <taxon>Pseudomonadati</taxon>
        <taxon>Pseudomonadota</taxon>
        <taxon>Alphaproteobacteria</taxon>
        <taxon>Sphingomonadales</taxon>
        <taxon>Sphingomonadaceae</taxon>
        <taxon>Novosphingobium</taxon>
    </lineage>
</organism>
<reference evidence="3 4" key="1">
    <citation type="submission" date="2020-08" db="EMBL/GenBank/DDBJ databases">
        <title>Genomic Encyclopedia of Type Strains, Phase IV (KMG-IV): sequencing the most valuable type-strain genomes for metagenomic binning, comparative biology and taxonomic classification.</title>
        <authorList>
            <person name="Goeker M."/>
        </authorList>
    </citation>
    <scope>NUCLEOTIDE SEQUENCE [LARGE SCALE GENOMIC DNA]</scope>
    <source>
        <strain evidence="3 4">DSM 27568</strain>
    </source>
</reference>
<dbReference type="Proteomes" id="UP000561459">
    <property type="component" value="Unassembled WGS sequence"/>
</dbReference>
<dbReference type="RefSeq" id="WP_183617060.1">
    <property type="nucleotide sequence ID" value="NZ_JACIDY010000004.1"/>
</dbReference>
<dbReference type="PANTHER" id="PTHR41534">
    <property type="entry name" value="BLR3401 PROTEIN"/>
    <property type="match status" value="1"/>
</dbReference>
<evidence type="ECO:0000313" key="4">
    <source>
        <dbReference type="Proteomes" id="UP000561459"/>
    </source>
</evidence>
<keyword evidence="2" id="KW-0560">Oxidoreductase</keyword>
<dbReference type="CDD" id="cd00667">
    <property type="entry name" value="ring_hydroxylating_dioxygenases_beta"/>
    <property type="match status" value="1"/>
</dbReference>
<dbReference type="EMBL" id="JACIDY010000004">
    <property type="protein sequence ID" value="MBB3940464.1"/>
    <property type="molecule type" value="Genomic_DNA"/>
</dbReference>
<dbReference type="Pfam" id="PF00866">
    <property type="entry name" value="Ring_hydroxyl_B"/>
    <property type="match status" value="1"/>
</dbReference>
<proteinExistence type="inferred from homology"/>
<dbReference type="SUPFAM" id="SSF54427">
    <property type="entry name" value="NTF2-like"/>
    <property type="match status" value="1"/>
</dbReference>
<comment type="similarity">
    <text evidence="1">Belongs to the bacterial ring-hydroxylating dioxygenase beta subunit family.</text>
</comment>
<name>A0A7W6C2L0_9SPHN</name>
<dbReference type="Gene3D" id="3.10.450.50">
    <property type="match status" value="1"/>
</dbReference>
<dbReference type="PANTHER" id="PTHR41534:SF2">
    <property type="entry name" value="3-PHENYLPROPIONATE_CINNAMIC ACID DIOXYGENASE SUBUNIT BETA"/>
    <property type="match status" value="1"/>
</dbReference>
<gene>
    <name evidence="3" type="ORF">GGR39_002121</name>
</gene>
<protein>
    <submittedName>
        <fullName evidence="3">3-phenylpropionate/cinnamic acid dioxygenase small subunit</fullName>
    </submittedName>
</protein>
<dbReference type="GO" id="GO:0019380">
    <property type="term" value="P:3-phenylpropionate catabolic process"/>
    <property type="evidence" value="ECO:0007669"/>
    <property type="project" value="TreeGrafter"/>
</dbReference>
<evidence type="ECO:0000256" key="2">
    <source>
        <dbReference type="ARBA" id="ARBA00023002"/>
    </source>
</evidence>
<comment type="caution">
    <text evidence="3">The sequence shown here is derived from an EMBL/GenBank/DDBJ whole genome shotgun (WGS) entry which is preliminary data.</text>
</comment>
<evidence type="ECO:0000313" key="3">
    <source>
        <dbReference type="EMBL" id="MBB3940464.1"/>
    </source>
</evidence>
<dbReference type="InterPro" id="IPR000391">
    <property type="entry name" value="Rng_hydr_dOase-bsu"/>
</dbReference>
<keyword evidence="3" id="KW-0223">Dioxygenase</keyword>
<dbReference type="AlphaFoldDB" id="A0A7W6C2L0"/>
<sequence length="163" mass="18970">MTASPVDCKSIDRATIEQFLFHEARLQDEHRYDEWEALWDDDALYWVPMREGADPTREVSYVYDNRARISSRVRQLKTGLRHAQAPQSKLRRTISNIEIAWGDNELMVEANFVLIESRRQALTIWGGRTSYVLVPVGDDIKLRRKTVVLVNCEHPIDNLAFLI</sequence>
<accession>A0A7W6C2L0</accession>
<dbReference type="GO" id="GO:0051213">
    <property type="term" value="F:dioxygenase activity"/>
    <property type="evidence" value="ECO:0007669"/>
    <property type="project" value="UniProtKB-KW"/>
</dbReference>